<dbReference type="InterPro" id="IPR046960">
    <property type="entry name" value="PPR_At4g14850-like_plant"/>
</dbReference>
<dbReference type="Pfam" id="PF13812">
    <property type="entry name" value="PPR_3"/>
    <property type="match status" value="1"/>
</dbReference>
<evidence type="ECO:0000313" key="5">
    <source>
        <dbReference type="Proteomes" id="UP001412067"/>
    </source>
</evidence>
<dbReference type="InterPro" id="IPR032867">
    <property type="entry name" value="DYW_dom"/>
</dbReference>
<dbReference type="InterPro" id="IPR002885">
    <property type="entry name" value="PPR_rpt"/>
</dbReference>
<evidence type="ECO:0000256" key="1">
    <source>
        <dbReference type="ARBA" id="ARBA00022737"/>
    </source>
</evidence>
<proteinExistence type="predicted"/>
<dbReference type="NCBIfam" id="TIGR00756">
    <property type="entry name" value="PPR"/>
    <property type="match status" value="1"/>
</dbReference>
<evidence type="ECO:0000256" key="2">
    <source>
        <dbReference type="PROSITE-ProRule" id="PRU00708"/>
    </source>
</evidence>
<evidence type="ECO:0000313" key="4">
    <source>
        <dbReference type="EMBL" id="KAK8955150.1"/>
    </source>
</evidence>
<keyword evidence="1" id="KW-0677">Repeat</keyword>
<dbReference type="InterPro" id="IPR011990">
    <property type="entry name" value="TPR-like_helical_dom_sf"/>
</dbReference>
<comment type="caution">
    <text evidence="4">The sequence shown here is derived from an EMBL/GenBank/DDBJ whole genome shotgun (WGS) entry which is preliminary data.</text>
</comment>
<dbReference type="PANTHER" id="PTHR47926">
    <property type="entry name" value="PENTATRICOPEPTIDE REPEAT-CONTAINING PROTEIN"/>
    <property type="match status" value="1"/>
</dbReference>
<name>A0ABR2LZJ8_9ASPA</name>
<dbReference type="Pfam" id="PF14432">
    <property type="entry name" value="DYW_deaminase"/>
    <property type="match status" value="1"/>
</dbReference>
<dbReference type="PANTHER" id="PTHR47926:SF362">
    <property type="entry name" value="DYW DOMAIN-CONTAINING PROTEIN"/>
    <property type="match status" value="1"/>
</dbReference>
<reference evidence="4 5" key="1">
    <citation type="journal article" date="2022" name="Nat. Plants">
        <title>Genomes of leafy and leafless Platanthera orchids illuminate the evolution of mycoheterotrophy.</title>
        <authorList>
            <person name="Li M.H."/>
            <person name="Liu K.W."/>
            <person name="Li Z."/>
            <person name="Lu H.C."/>
            <person name="Ye Q.L."/>
            <person name="Zhang D."/>
            <person name="Wang J.Y."/>
            <person name="Li Y.F."/>
            <person name="Zhong Z.M."/>
            <person name="Liu X."/>
            <person name="Yu X."/>
            <person name="Liu D.K."/>
            <person name="Tu X.D."/>
            <person name="Liu B."/>
            <person name="Hao Y."/>
            <person name="Liao X.Y."/>
            <person name="Jiang Y.T."/>
            <person name="Sun W.H."/>
            <person name="Chen J."/>
            <person name="Chen Y.Q."/>
            <person name="Ai Y."/>
            <person name="Zhai J.W."/>
            <person name="Wu S.S."/>
            <person name="Zhou Z."/>
            <person name="Hsiao Y.Y."/>
            <person name="Wu W.L."/>
            <person name="Chen Y.Y."/>
            <person name="Lin Y.F."/>
            <person name="Hsu J.L."/>
            <person name="Li C.Y."/>
            <person name="Wang Z.W."/>
            <person name="Zhao X."/>
            <person name="Zhong W.Y."/>
            <person name="Ma X.K."/>
            <person name="Ma L."/>
            <person name="Huang J."/>
            <person name="Chen G.Z."/>
            <person name="Huang M.Z."/>
            <person name="Huang L."/>
            <person name="Peng D.H."/>
            <person name="Luo Y.B."/>
            <person name="Zou S.Q."/>
            <person name="Chen S.P."/>
            <person name="Lan S."/>
            <person name="Tsai W.C."/>
            <person name="Van de Peer Y."/>
            <person name="Liu Z.J."/>
        </authorList>
    </citation>
    <scope>NUCLEOTIDE SEQUENCE [LARGE SCALE GENOMIC DNA]</scope>
    <source>
        <strain evidence="4">Lor288</strain>
    </source>
</reference>
<dbReference type="PROSITE" id="PS51375">
    <property type="entry name" value="PPR"/>
    <property type="match status" value="1"/>
</dbReference>
<organism evidence="4 5">
    <name type="scientific">Platanthera guangdongensis</name>
    <dbReference type="NCBI Taxonomy" id="2320717"/>
    <lineage>
        <taxon>Eukaryota</taxon>
        <taxon>Viridiplantae</taxon>
        <taxon>Streptophyta</taxon>
        <taxon>Embryophyta</taxon>
        <taxon>Tracheophyta</taxon>
        <taxon>Spermatophyta</taxon>
        <taxon>Magnoliopsida</taxon>
        <taxon>Liliopsida</taxon>
        <taxon>Asparagales</taxon>
        <taxon>Orchidaceae</taxon>
        <taxon>Orchidoideae</taxon>
        <taxon>Orchideae</taxon>
        <taxon>Orchidinae</taxon>
        <taxon>Platanthera</taxon>
    </lineage>
</organism>
<sequence>MDMYAKCGDMKNARFVFKHISSKDVVSWNTLIGGYSKNSLPNEALYLFVKMRCSLISLTAETWSRGLLWLRATAVHGEALAIFKLMRKEGINPDRVSFIAILYACSHSGLIDEGWRFFNVMRNEYKIEPLIEHYACMVDLLSRAGRLSKAYKFIESMPMEPDSTVWGALLSGCRIHRDVKLAEKVAERVFELEPEKTGYYVLLANIYAEAEKWEAVRKMRERIRSKALRKNPGCSWIEVKGKVHIFVSGSNSNSQSRNIEKLLEGVQKRVKEEGRVPERRCALINAEDGEKEEALCEHSEKLAIAFGELNAVEEKPIRVAKNLRVCGDCHEVAKFISYMTGRGIILRDSNRFHHFEEGRCFCTVADPEGGKGGPGPSKILKFI</sequence>
<dbReference type="Proteomes" id="UP001412067">
    <property type="component" value="Unassembled WGS sequence"/>
</dbReference>
<dbReference type="Gene3D" id="1.25.40.10">
    <property type="entry name" value="Tetratricopeptide repeat domain"/>
    <property type="match status" value="2"/>
</dbReference>
<gene>
    <name evidence="4" type="primary">PCMP-H45</name>
    <name evidence="4" type="ORF">KSP40_PGU022259</name>
</gene>
<dbReference type="Pfam" id="PF20431">
    <property type="entry name" value="E_motif"/>
    <property type="match status" value="1"/>
</dbReference>
<feature type="repeat" description="PPR" evidence="2">
    <location>
        <begin position="24"/>
        <end position="58"/>
    </location>
</feature>
<dbReference type="Pfam" id="PF13041">
    <property type="entry name" value="PPR_2"/>
    <property type="match status" value="1"/>
</dbReference>
<dbReference type="EMBL" id="JBBWWR010000013">
    <property type="protein sequence ID" value="KAK8955150.1"/>
    <property type="molecule type" value="Genomic_DNA"/>
</dbReference>
<keyword evidence="5" id="KW-1185">Reference proteome</keyword>
<dbReference type="InterPro" id="IPR046848">
    <property type="entry name" value="E_motif"/>
</dbReference>
<feature type="domain" description="DYW" evidence="3">
    <location>
        <begin position="274"/>
        <end position="363"/>
    </location>
</feature>
<evidence type="ECO:0000259" key="3">
    <source>
        <dbReference type="Pfam" id="PF14432"/>
    </source>
</evidence>
<dbReference type="Pfam" id="PF01535">
    <property type="entry name" value="PPR"/>
    <property type="match status" value="1"/>
</dbReference>
<accession>A0ABR2LZJ8</accession>
<protein>
    <submittedName>
        <fullName evidence="4">Pentatricopeptide repeat-containing protein</fullName>
    </submittedName>
</protein>